<evidence type="ECO:0000313" key="3">
    <source>
        <dbReference type="EMBL" id="KJP88774.1"/>
    </source>
</evidence>
<dbReference type="RefSeq" id="XP_012334522.1">
    <property type="nucleotide sequence ID" value="XM_012479099.1"/>
</dbReference>
<dbReference type="GeneID" id="24266778"/>
<keyword evidence="4" id="KW-1185">Reference proteome</keyword>
<proteinExistence type="predicted"/>
<accession>A0A0D9QP01</accession>
<feature type="compositionally biased region" description="Basic and acidic residues" evidence="1">
    <location>
        <begin position="423"/>
        <end position="434"/>
    </location>
</feature>
<name>A0A0D9QP01_PLAFR</name>
<dbReference type="EMBL" id="KQ001657">
    <property type="protein sequence ID" value="KJP88774.1"/>
    <property type="molecule type" value="Genomic_DNA"/>
</dbReference>
<dbReference type="Proteomes" id="UP000054561">
    <property type="component" value="Unassembled WGS sequence"/>
</dbReference>
<dbReference type="OMA" id="SIMMMDI"/>
<feature type="region of interest" description="Disordered" evidence="1">
    <location>
        <begin position="367"/>
        <end position="438"/>
    </location>
</feature>
<feature type="compositionally biased region" description="Basic and acidic residues" evidence="1">
    <location>
        <begin position="223"/>
        <end position="251"/>
    </location>
</feature>
<evidence type="ECO:0000313" key="4">
    <source>
        <dbReference type="Proteomes" id="UP000054561"/>
    </source>
</evidence>
<gene>
    <name evidence="3" type="ORF">AK88_01464</name>
</gene>
<sequence length="745" mass="87872">MQKEVRKPKYKVPVVTAEHNRAYNAQQQKLKKTGQADVAVKGQPKKHKFTPSSQKVPRKSFKLEGEKINTVPQGVQQKCVIPKAPVKLQPSTEEQELGSHSIVIEEMIETESVTSDETVETESVLSAGEVTETKYVVGGKKTRIPRFVYSVKAKKDEVKLENESVLIEELTRTKSVVGREKPRIPTFVYSVKAKKDEENLETESVLSAGEATGTKCVVAEKELHTTETSPLEKELHKNETSPLEKESKNDSQAHSSTGNKFNALKYFTTPEPKEDGEKLETKSVAYSEKHESSLYEDDKNSTSSSSIDAVREDYMKYNKYSIPKETVKERENASDSGRQYQTHVLSEQKSIGVHDHEDGNAYCYNQEGMEEGHDEDGSAYCHNQQGMEEGDDEDGNTYCSNQKGMEEADDEDGNTYCSNQKGMEQERHNSHEDGMPIIDANGENLEHEQGKKLRRREPHDANNVDKEKLVLTDYKEWLDQKEYAIVRVVQNLWCKIFNSNFMIRRRYKDHVKDKGMPTNQGWNSWMKKLNNEWSSYNVYIHNERTKWFQQKEIEFLQFIQNFQLKWMHYNKELLQDYSFDFYKKSLKWKDSKWIQWIEKDGESIMMMDIDIWIDQIRAEYNLWQLKAWEQWKNNKILDWLLSEEKCDQYQYWLKWEYSNKKPSLRNEKLDWYKWKKIRQSEAKDWQKWVREKEQALIEVKNLIWQNWKEEKKKVFFSMLNHFIKNWIANKQWKVWILDLKSTQAK</sequence>
<feature type="region of interest" description="Disordered" evidence="1">
    <location>
        <begin position="28"/>
        <end position="56"/>
    </location>
</feature>
<dbReference type="AlphaFoldDB" id="A0A0D9QP01"/>
<evidence type="ECO:0000259" key="2">
    <source>
        <dbReference type="Pfam" id="PF12319"/>
    </source>
</evidence>
<feature type="domain" description="Tryptophan/threonine-rich plasmodium antigen C-terminal" evidence="2">
    <location>
        <begin position="522"/>
        <end position="735"/>
    </location>
</feature>
<feature type="compositionally biased region" description="Basic and acidic residues" evidence="1">
    <location>
        <begin position="271"/>
        <end position="300"/>
    </location>
</feature>
<evidence type="ECO:0000256" key="1">
    <source>
        <dbReference type="SAM" id="MobiDB-lite"/>
    </source>
</evidence>
<dbReference type="Pfam" id="PF12319">
    <property type="entry name" value="TryThrA_C"/>
    <property type="match status" value="1"/>
</dbReference>
<dbReference type="OrthoDB" id="387667at2759"/>
<feature type="region of interest" description="Disordered" evidence="1">
    <location>
        <begin position="223"/>
        <end position="307"/>
    </location>
</feature>
<dbReference type="InterPro" id="IPR022089">
    <property type="entry name" value="Plasmodium-antigen_C"/>
</dbReference>
<protein>
    <recommendedName>
        <fullName evidence="2">Tryptophan/threonine-rich plasmodium antigen C-terminal domain-containing protein</fullName>
    </recommendedName>
</protein>
<dbReference type="VEuPathDB" id="PlasmoDB:AK88_01464"/>
<organism evidence="3 4">
    <name type="scientific">Plasmodium fragile</name>
    <dbReference type="NCBI Taxonomy" id="5857"/>
    <lineage>
        <taxon>Eukaryota</taxon>
        <taxon>Sar</taxon>
        <taxon>Alveolata</taxon>
        <taxon>Apicomplexa</taxon>
        <taxon>Aconoidasida</taxon>
        <taxon>Haemosporida</taxon>
        <taxon>Plasmodiidae</taxon>
        <taxon>Plasmodium</taxon>
        <taxon>Plasmodium (Plasmodium)</taxon>
    </lineage>
</organism>
<reference evidence="3 4" key="1">
    <citation type="submission" date="2014-03" db="EMBL/GenBank/DDBJ databases">
        <title>The Genome Sequence of Plasmodium fragile nilgiri.</title>
        <authorList>
            <consortium name="The Broad Institute Genomics Platform"/>
            <consortium name="The Broad Institute Genome Sequencing Center for Infectious Disease"/>
            <person name="Neafsey D."/>
            <person name="Duraisingh M."/>
            <person name="Young S.K."/>
            <person name="Zeng Q."/>
            <person name="Gargeya S."/>
            <person name="Abouelleil A."/>
            <person name="Alvarado L."/>
            <person name="Chapman S.B."/>
            <person name="Gainer-Dewar J."/>
            <person name="Goldberg J."/>
            <person name="Griggs A."/>
            <person name="Gujja S."/>
            <person name="Hansen M."/>
            <person name="Howarth C."/>
            <person name="Imamovic A."/>
            <person name="Larimer J."/>
            <person name="Pearson M."/>
            <person name="Poon T.W."/>
            <person name="Priest M."/>
            <person name="Roberts A."/>
            <person name="Saif S."/>
            <person name="Shea T."/>
            <person name="Sykes S."/>
            <person name="Wortman J."/>
            <person name="Nusbaum C."/>
            <person name="Birren B."/>
        </authorList>
    </citation>
    <scope>NUCLEOTIDE SEQUENCE [LARGE SCALE GENOMIC DNA]</scope>
    <source>
        <strain evidence="4">nilgiri</strain>
    </source>
</reference>